<dbReference type="AlphaFoldDB" id="A0ABC8ZEH2"/>
<feature type="compositionally biased region" description="Basic residues" evidence="1">
    <location>
        <begin position="764"/>
        <end position="776"/>
    </location>
</feature>
<dbReference type="PANTHER" id="PTHR34057">
    <property type="entry name" value="ELONGATION FACTOR"/>
    <property type="match status" value="1"/>
</dbReference>
<reference evidence="2 3" key="2">
    <citation type="submission" date="2024-10" db="EMBL/GenBank/DDBJ databases">
        <authorList>
            <person name="Ryan C."/>
        </authorList>
    </citation>
    <scope>NUCLEOTIDE SEQUENCE [LARGE SCALE GENOMIC DNA]</scope>
</reference>
<feature type="compositionally biased region" description="Polar residues" evidence="1">
    <location>
        <begin position="631"/>
        <end position="658"/>
    </location>
</feature>
<accession>A0ABC8ZEH2</accession>
<dbReference type="PANTHER" id="PTHR34057:SF15">
    <property type="entry name" value="CALMODULIN-BINDING DOMAIN-CONTAINING PROTEIN"/>
    <property type="match status" value="1"/>
</dbReference>
<feature type="compositionally biased region" description="Low complexity" evidence="1">
    <location>
        <begin position="56"/>
        <end position="71"/>
    </location>
</feature>
<keyword evidence="3" id="KW-1185">Reference proteome</keyword>
<dbReference type="InterPro" id="IPR038745">
    <property type="entry name" value="AT4G37440-like"/>
</dbReference>
<feature type="compositionally biased region" description="Basic and acidic residues" evidence="1">
    <location>
        <begin position="464"/>
        <end position="498"/>
    </location>
</feature>
<dbReference type="Proteomes" id="UP001497457">
    <property type="component" value="Chromosome 18b"/>
</dbReference>
<gene>
    <name evidence="2" type="ORF">URODEC1_LOCUS43418</name>
</gene>
<sequence length="776" mass="83853">MAPAPAPATDAKYGGGGGGGARDQSSMAVLKTKAGCTNGGPLVVAPDSARDQGCDTSECSSSFGGTTSGFEGEIDESEPEVNSVISARANGGGSSKLPRRKKVTDEWRNYVRPILWRCQWLELRMKELSSQVSVYDRELALIKKEKELEQLVCKANGSMSESIEVYEGYGNSIMKRRKRKSHEKNVDASLYINKHQILSYYHDKQNMGAETGLLIDDDCGNTVDGSRGGLDAVTLLNSENYNTSFEQLTLKYTLMTIDGLQSRVHLLQDLLSKAYSGGKNLALSEDNTHVRVPWKRPRTQKCLFSYTECRYTKPQKRKFLNISLMDDDGSALAGRPPLPDRETGAHIKDANRNAEERSGERNHLREKTVTMDQLLGTKNSIPNGYIGDLCKENTADILIDNQVAREACQQFDKAKHLPSGTSFKGPAKMKNISALVEVRNTCAPVETDSISTPGVEPVSLQNKQELKPKNKRKNDSFFTEKKRKEASKTPEAKEKTEGAHSAAKNKTGRTPSSVAVENTESMPSGATGPGTMTTRSAGKKRKAENEPADAKKRESAALKKQETGKPSPAAKNNIGSTPTSVAVENTESMPSGATGSGTMTARSTGKKRKAENVPADFKKRESAASKKQETGKPSSAAKNKIGSTPTSVAVENTESMPSGATGPGTMTARSTGKKRKAENVPADFKKHESAASKKQETGKPASAAKNQKTENPSSAAKKQKTESPPSATKKQETENTPSATKETESAPLNLKVEKAVPVAVNCRRSQRGRKPKVFAD</sequence>
<feature type="region of interest" description="Disordered" evidence="1">
    <location>
        <begin position="47"/>
        <end position="80"/>
    </location>
</feature>
<evidence type="ECO:0000313" key="2">
    <source>
        <dbReference type="EMBL" id="CAL4958941.1"/>
    </source>
</evidence>
<name>A0ABC8ZEH2_9POAL</name>
<reference evidence="3" key="1">
    <citation type="submission" date="2024-06" db="EMBL/GenBank/DDBJ databases">
        <authorList>
            <person name="Ryan C."/>
        </authorList>
    </citation>
    <scope>NUCLEOTIDE SEQUENCE [LARGE SCALE GENOMIC DNA]</scope>
</reference>
<evidence type="ECO:0000313" key="3">
    <source>
        <dbReference type="Proteomes" id="UP001497457"/>
    </source>
</evidence>
<feature type="compositionally biased region" description="Basic and acidic residues" evidence="1">
    <location>
        <begin position="616"/>
        <end position="630"/>
    </location>
</feature>
<feature type="compositionally biased region" description="Polar residues" evidence="1">
    <location>
        <begin position="508"/>
        <end position="536"/>
    </location>
</feature>
<dbReference type="EMBL" id="OZ075128">
    <property type="protein sequence ID" value="CAL4958941.1"/>
    <property type="molecule type" value="Genomic_DNA"/>
</dbReference>
<feature type="compositionally biased region" description="Polar residues" evidence="1">
    <location>
        <begin position="573"/>
        <end position="603"/>
    </location>
</feature>
<feature type="compositionally biased region" description="Basic and acidic residues" evidence="1">
    <location>
        <begin position="683"/>
        <end position="697"/>
    </location>
</feature>
<evidence type="ECO:0000256" key="1">
    <source>
        <dbReference type="SAM" id="MobiDB-lite"/>
    </source>
</evidence>
<feature type="region of interest" description="Disordered" evidence="1">
    <location>
        <begin position="1"/>
        <end position="26"/>
    </location>
</feature>
<organism evidence="2 3">
    <name type="scientific">Urochloa decumbens</name>
    <dbReference type="NCBI Taxonomy" id="240449"/>
    <lineage>
        <taxon>Eukaryota</taxon>
        <taxon>Viridiplantae</taxon>
        <taxon>Streptophyta</taxon>
        <taxon>Embryophyta</taxon>
        <taxon>Tracheophyta</taxon>
        <taxon>Spermatophyta</taxon>
        <taxon>Magnoliopsida</taxon>
        <taxon>Liliopsida</taxon>
        <taxon>Poales</taxon>
        <taxon>Poaceae</taxon>
        <taxon>PACMAD clade</taxon>
        <taxon>Panicoideae</taxon>
        <taxon>Panicodae</taxon>
        <taxon>Paniceae</taxon>
        <taxon>Melinidinae</taxon>
        <taxon>Urochloa</taxon>
    </lineage>
</organism>
<proteinExistence type="predicted"/>
<feature type="region of interest" description="Disordered" evidence="1">
    <location>
        <begin position="446"/>
        <end position="776"/>
    </location>
</feature>
<protein>
    <submittedName>
        <fullName evidence="2">Uncharacterized protein</fullName>
    </submittedName>
</protein>
<feature type="compositionally biased region" description="Basic and acidic residues" evidence="1">
    <location>
        <begin position="543"/>
        <end position="563"/>
    </location>
</feature>
<dbReference type="CDD" id="cd11650">
    <property type="entry name" value="AT4G37440_like"/>
    <property type="match status" value="1"/>
</dbReference>
<feature type="compositionally biased region" description="Polar residues" evidence="1">
    <location>
        <begin position="704"/>
        <end position="740"/>
    </location>
</feature>